<evidence type="ECO:0000313" key="3">
    <source>
        <dbReference type="Proteomes" id="UP000030765"/>
    </source>
</evidence>
<proteinExistence type="predicted"/>
<gene>
    <name evidence="1" type="ORF">ZHAS_00008942</name>
</gene>
<reference evidence="1 3" key="1">
    <citation type="journal article" date="2014" name="BMC Genomics">
        <title>Genome sequence of Anopheles sinensis provides insight into genetics basis of mosquito competence for malaria parasites.</title>
        <authorList>
            <person name="Zhou D."/>
            <person name="Zhang D."/>
            <person name="Ding G."/>
            <person name="Shi L."/>
            <person name="Hou Q."/>
            <person name="Ye Y."/>
            <person name="Xu Y."/>
            <person name="Zhou H."/>
            <person name="Xiong C."/>
            <person name="Li S."/>
            <person name="Yu J."/>
            <person name="Hong S."/>
            <person name="Yu X."/>
            <person name="Zou P."/>
            <person name="Chen C."/>
            <person name="Chang X."/>
            <person name="Wang W."/>
            <person name="Lv Y."/>
            <person name="Sun Y."/>
            <person name="Ma L."/>
            <person name="Shen B."/>
            <person name="Zhu C."/>
        </authorList>
    </citation>
    <scope>NUCLEOTIDE SEQUENCE [LARGE SCALE GENOMIC DNA]</scope>
</reference>
<organism evidence="1">
    <name type="scientific">Anopheles sinensis</name>
    <name type="common">Mosquito</name>
    <dbReference type="NCBI Taxonomy" id="74873"/>
    <lineage>
        <taxon>Eukaryota</taxon>
        <taxon>Metazoa</taxon>
        <taxon>Ecdysozoa</taxon>
        <taxon>Arthropoda</taxon>
        <taxon>Hexapoda</taxon>
        <taxon>Insecta</taxon>
        <taxon>Pterygota</taxon>
        <taxon>Neoptera</taxon>
        <taxon>Endopterygota</taxon>
        <taxon>Diptera</taxon>
        <taxon>Nematocera</taxon>
        <taxon>Culicoidea</taxon>
        <taxon>Culicidae</taxon>
        <taxon>Anophelinae</taxon>
        <taxon>Anopheles</taxon>
    </lineage>
</organism>
<dbReference type="AlphaFoldDB" id="A0A084VTR8"/>
<accession>A0A084VTR8</accession>
<reference evidence="2" key="2">
    <citation type="submission" date="2020-05" db="UniProtKB">
        <authorList>
            <consortium name="EnsemblMetazoa"/>
        </authorList>
    </citation>
    <scope>IDENTIFICATION</scope>
</reference>
<dbReference type="EMBL" id="KE525091">
    <property type="protein sequence ID" value="KFB41362.1"/>
    <property type="molecule type" value="Genomic_DNA"/>
</dbReference>
<evidence type="ECO:0000313" key="1">
    <source>
        <dbReference type="EMBL" id="KFB41362.1"/>
    </source>
</evidence>
<name>A0A084VTR8_ANOSI</name>
<dbReference type="VEuPathDB" id="VectorBase:ASIC008942"/>
<dbReference type="EMBL" id="ATLV01016453">
    <property type="status" value="NOT_ANNOTATED_CDS"/>
    <property type="molecule type" value="Genomic_DNA"/>
</dbReference>
<sequence length="177" mass="19646">MDEVPVADTRHGVSKKVTHNPLGQVVVKQQETENAMGAYRRAIEKEKETEKGRPNPRGIPGRPWCCSEMATENLPPFPPRNVCSTTTTTTVERKERAQVMMVSVLHSSTQHNTTPGRDRCGRSAPTQSIMLVIYSSPGSEAISKAHGPIHRHVEYLIVRVRFDLCNGSSRIKCGIVM</sequence>
<dbReference type="Proteomes" id="UP000030765">
    <property type="component" value="Unassembled WGS sequence"/>
</dbReference>
<protein>
    <submittedName>
        <fullName evidence="1 2">TPR Domain containing protein</fullName>
    </submittedName>
</protein>
<dbReference type="EnsemblMetazoa" id="ASIC008942-RA">
    <property type="protein sequence ID" value="ASIC008942-PA"/>
    <property type="gene ID" value="ASIC008942"/>
</dbReference>
<keyword evidence="3" id="KW-1185">Reference proteome</keyword>
<evidence type="ECO:0000313" key="2">
    <source>
        <dbReference type="EnsemblMetazoa" id="ASIC008942-PA"/>
    </source>
</evidence>